<feature type="compositionally biased region" description="Basic and acidic residues" evidence="1">
    <location>
        <begin position="17"/>
        <end position="34"/>
    </location>
</feature>
<dbReference type="Proteomes" id="UP001054945">
    <property type="component" value="Unassembled WGS sequence"/>
</dbReference>
<evidence type="ECO:0000256" key="1">
    <source>
        <dbReference type="SAM" id="MobiDB-lite"/>
    </source>
</evidence>
<dbReference type="EMBL" id="BPLR01008294">
    <property type="protein sequence ID" value="GIY23601.1"/>
    <property type="molecule type" value="Genomic_DNA"/>
</dbReference>
<keyword evidence="3" id="KW-1185">Reference proteome</keyword>
<organism evidence="2 3">
    <name type="scientific">Caerostris extrusa</name>
    <name type="common">Bark spider</name>
    <name type="synonym">Caerostris bankana</name>
    <dbReference type="NCBI Taxonomy" id="172846"/>
    <lineage>
        <taxon>Eukaryota</taxon>
        <taxon>Metazoa</taxon>
        <taxon>Ecdysozoa</taxon>
        <taxon>Arthropoda</taxon>
        <taxon>Chelicerata</taxon>
        <taxon>Arachnida</taxon>
        <taxon>Araneae</taxon>
        <taxon>Araneomorphae</taxon>
        <taxon>Entelegynae</taxon>
        <taxon>Araneoidea</taxon>
        <taxon>Araneidae</taxon>
        <taxon>Caerostris</taxon>
    </lineage>
</organism>
<proteinExistence type="predicted"/>
<accession>A0AAV4RRZ5</accession>
<sequence>MELPHFCFIRDKKDLNKKKEKEKWSEGKKGRPLDEEVDWGRPITTPPPPNSLNRLFPHLDLIPRSSPSLGSKNPENYLIPNTINYRSYLTPFSELRPSWPSVMRVDVITRDLCPLVLETPQASTVTSCGGNNELHRPLNSIY</sequence>
<gene>
    <name evidence="2" type="ORF">CEXT_689321</name>
</gene>
<reference evidence="2 3" key="1">
    <citation type="submission" date="2021-06" db="EMBL/GenBank/DDBJ databases">
        <title>Caerostris extrusa draft genome.</title>
        <authorList>
            <person name="Kono N."/>
            <person name="Arakawa K."/>
        </authorList>
    </citation>
    <scope>NUCLEOTIDE SEQUENCE [LARGE SCALE GENOMIC DNA]</scope>
</reference>
<protein>
    <submittedName>
        <fullName evidence="2">Uncharacterized protein</fullName>
    </submittedName>
</protein>
<evidence type="ECO:0000313" key="2">
    <source>
        <dbReference type="EMBL" id="GIY23601.1"/>
    </source>
</evidence>
<feature type="region of interest" description="Disordered" evidence="1">
    <location>
        <begin position="17"/>
        <end position="52"/>
    </location>
</feature>
<evidence type="ECO:0000313" key="3">
    <source>
        <dbReference type="Proteomes" id="UP001054945"/>
    </source>
</evidence>
<comment type="caution">
    <text evidence="2">The sequence shown here is derived from an EMBL/GenBank/DDBJ whole genome shotgun (WGS) entry which is preliminary data.</text>
</comment>
<name>A0AAV4RRZ5_CAEEX</name>
<dbReference type="AlphaFoldDB" id="A0AAV4RRZ5"/>